<keyword evidence="4" id="KW-0539">Nucleus</keyword>
<name>A0AAW0GB03_9APHY</name>
<dbReference type="InterPro" id="IPR051294">
    <property type="entry name" value="HORMA_MeioticProgression"/>
</dbReference>
<dbReference type="InterPro" id="IPR003511">
    <property type="entry name" value="HORMA_dom"/>
</dbReference>
<keyword evidence="5" id="KW-0469">Meiosis</keyword>
<dbReference type="EMBL" id="JASBNA010000014">
    <property type="protein sequence ID" value="KAK7687093.1"/>
    <property type="molecule type" value="Genomic_DNA"/>
</dbReference>
<dbReference type="GO" id="GO:0007130">
    <property type="term" value="P:synaptonemal complex assembly"/>
    <property type="evidence" value="ECO:0007669"/>
    <property type="project" value="TreeGrafter"/>
</dbReference>
<comment type="caution">
    <text evidence="7">The sequence shown here is derived from an EMBL/GenBank/DDBJ whole genome shotgun (WGS) entry which is preliminary data.</text>
</comment>
<dbReference type="PANTHER" id="PTHR48225">
    <property type="entry name" value="HORMA DOMAIN-CONTAINING PROTEIN 1"/>
    <property type="match status" value="1"/>
</dbReference>
<evidence type="ECO:0000259" key="6">
    <source>
        <dbReference type="PROSITE" id="PS50815"/>
    </source>
</evidence>
<dbReference type="SUPFAM" id="SSF56019">
    <property type="entry name" value="The spindle assembly checkpoint protein mad2"/>
    <property type="match status" value="1"/>
</dbReference>
<dbReference type="AlphaFoldDB" id="A0AAW0GB03"/>
<dbReference type="GO" id="GO:0005634">
    <property type="term" value="C:nucleus"/>
    <property type="evidence" value="ECO:0007669"/>
    <property type="project" value="UniProtKB-SubCell"/>
</dbReference>
<evidence type="ECO:0000256" key="3">
    <source>
        <dbReference type="ARBA" id="ARBA00022454"/>
    </source>
</evidence>
<proteinExistence type="predicted"/>
<dbReference type="InterPro" id="IPR036570">
    <property type="entry name" value="HORMA_dom_sf"/>
</dbReference>
<dbReference type="GO" id="GO:0051598">
    <property type="term" value="P:meiotic recombination checkpoint signaling"/>
    <property type="evidence" value="ECO:0007669"/>
    <property type="project" value="TreeGrafter"/>
</dbReference>
<dbReference type="Gene3D" id="3.30.900.10">
    <property type="entry name" value="HORMA domain"/>
    <property type="match status" value="1"/>
</dbReference>
<dbReference type="Pfam" id="PF02301">
    <property type="entry name" value="HORMA"/>
    <property type="match status" value="1"/>
</dbReference>
<comment type="subcellular location">
    <subcellularLocation>
        <location evidence="2">Chromosome</location>
    </subcellularLocation>
    <subcellularLocation>
        <location evidence="1">Nucleus</location>
    </subcellularLocation>
</comment>
<keyword evidence="3" id="KW-0158">Chromosome</keyword>
<gene>
    <name evidence="7" type="ORF">QCA50_009594</name>
</gene>
<evidence type="ECO:0000313" key="7">
    <source>
        <dbReference type="EMBL" id="KAK7687093.1"/>
    </source>
</evidence>
<evidence type="ECO:0000256" key="2">
    <source>
        <dbReference type="ARBA" id="ARBA00004286"/>
    </source>
</evidence>
<evidence type="ECO:0000313" key="8">
    <source>
        <dbReference type="Proteomes" id="UP001385951"/>
    </source>
</evidence>
<dbReference type="PROSITE" id="PS50815">
    <property type="entry name" value="HORMA"/>
    <property type="match status" value="1"/>
</dbReference>
<keyword evidence="8" id="KW-1185">Reference proteome</keyword>
<protein>
    <recommendedName>
        <fullName evidence="6">HORMA domain-containing protein</fullName>
    </recommendedName>
</protein>
<evidence type="ECO:0000256" key="5">
    <source>
        <dbReference type="ARBA" id="ARBA00023254"/>
    </source>
</evidence>
<dbReference type="PANTHER" id="PTHR48225:SF7">
    <property type="entry name" value="MEIOSIS-SPECIFIC PROTEIN HOP1"/>
    <property type="match status" value="1"/>
</dbReference>
<feature type="domain" description="HORMA" evidence="6">
    <location>
        <begin position="1"/>
        <end position="169"/>
    </location>
</feature>
<evidence type="ECO:0000256" key="1">
    <source>
        <dbReference type="ARBA" id="ARBA00004123"/>
    </source>
</evidence>
<evidence type="ECO:0000256" key="4">
    <source>
        <dbReference type="ARBA" id="ARBA00023242"/>
    </source>
</evidence>
<accession>A0AAW0GB03</accession>
<dbReference type="Proteomes" id="UP001385951">
    <property type="component" value="Unassembled WGS sequence"/>
</dbReference>
<sequence length="169" mass="18792">MQAQALRTETAQDVLTAQQSLQNLLPSDNFSESYLTSANTSSFSSQPSESMGSFSSDCSRRNVSGFKIMTVTRGYTEEADKLLDFLENGIFDALQNQYLKSFIFAIYLDNDDPNNIVEAYTFNFQYFTVPGTKAVIPVMTLGEDLMNLSLSGKKNDPVADATKKAKFRL</sequence>
<dbReference type="GO" id="GO:0005694">
    <property type="term" value="C:chromosome"/>
    <property type="evidence" value="ECO:0007669"/>
    <property type="project" value="UniProtKB-SubCell"/>
</dbReference>
<organism evidence="7 8">
    <name type="scientific">Cerrena zonata</name>
    <dbReference type="NCBI Taxonomy" id="2478898"/>
    <lineage>
        <taxon>Eukaryota</taxon>
        <taxon>Fungi</taxon>
        <taxon>Dikarya</taxon>
        <taxon>Basidiomycota</taxon>
        <taxon>Agaricomycotina</taxon>
        <taxon>Agaricomycetes</taxon>
        <taxon>Polyporales</taxon>
        <taxon>Cerrenaceae</taxon>
        <taxon>Cerrena</taxon>
    </lineage>
</organism>
<reference evidence="7 8" key="1">
    <citation type="submission" date="2022-09" db="EMBL/GenBank/DDBJ databases">
        <authorList>
            <person name="Palmer J.M."/>
        </authorList>
    </citation>
    <scope>NUCLEOTIDE SEQUENCE [LARGE SCALE GENOMIC DNA]</scope>
    <source>
        <strain evidence="7 8">DSM 7382</strain>
    </source>
</reference>